<dbReference type="Pfam" id="PF00392">
    <property type="entry name" value="GntR"/>
    <property type="match status" value="1"/>
</dbReference>
<gene>
    <name evidence="5" type="ORF">J2S17_003663</name>
</gene>
<reference evidence="5 6" key="1">
    <citation type="submission" date="2023-07" db="EMBL/GenBank/DDBJ databases">
        <title>Genomic Encyclopedia of Type Strains, Phase IV (KMG-IV): sequencing the most valuable type-strain genomes for metagenomic binning, comparative biology and taxonomic classification.</title>
        <authorList>
            <person name="Goeker M."/>
        </authorList>
    </citation>
    <scope>NUCLEOTIDE SEQUENCE [LARGE SCALE GENOMIC DNA]</scope>
    <source>
        <strain evidence="5 6">DSM 23494</strain>
    </source>
</reference>
<dbReference type="SUPFAM" id="SSF46785">
    <property type="entry name" value="Winged helix' DNA-binding domain"/>
    <property type="match status" value="1"/>
</dbReference>
<name>A0ABU0ANZ1_9BACI</name>
<evidence type="ECO:0000256" key="1">
    <source>
        <dbReference type="ARBA" id="ARBA00023015"/>
    </source>
</evidence>
<dbReference type="InterPro" id="IPR000524">
    <property type="entry name" value="Tscrpt_reg_HTH_GntR"/>
</dbReference>
<evidence type="ECO:0000259" key="4">
    <source>
        <dbReference type="PROSITE" id="PS50949"/>
    </source>
</evidence>
<comment type="caution">
    <text evidence="5">The sequence shown here is derived from an EMBL/GenBank/DDBJ whole genome shotgun (WGS) entry which is preliminary data.</text>
</comment>
<keyword evidence="6" id="KW-1185">Reference proteome</keyword>
<dbReference type="EMBL" id="JAUSUB010000017">
    <property type="protein sequence ID" value="MDQ0271775.1"/>
    <property type="molecule type" value="Genomic_DNA"/>
</dbReference>
<sequence length="136" mass="15799">MKSLFDDSKPIFQQIADTIADDIVEGQLQEGDQIPSTTELSQFYRINRATAQKAKELALPEKLPVMIFSKEEKESNTEGKTNITFYEAQLSNLSLHNLVILKGHHYLHWTQYKEMSSFVHEFTKEMDELNKKFSKK</sequence>
<accession>A0ABU0ANZ1</accession>
<keyword evidence="2 5" id="KW-0238">DNA-binding</keyword>
<evidence type="ECO:0000256" key="3">
    <source>
        <dbReference type="ARBA" id="ARBA00023163"/>
    </source>
</evidence>
<dbReference type="Proteomes" id="UP001238088">
    <property type="component" value="Unassembled WGS sequence"/>
</dbReference>
<protein>
    <submittedName>
        <fullName evidence="5">DNA-binding transcriptional regulator YhcF (GntR family)</fullName>
    </submittedName>
</protein>
<evidence type="ECO:0000313" key="6">
    <source>
        <dbReference type="Proteomes" id="UP001238088"/>
    </source>
</evidence>
<dbReference type="InterPro" id="IPR036390">
    <property type="entry name" value="WH_DNA-bd_sf"/>
</dbReference>
<dbReference type="InterPro" id="IPR036388">
    <property type="entry name" value="WH-like_DNA-bd_sf"/>
</dbReference>
<feature type="domain" description="HTH gntR-type" evidence="4">
    <location>
        <begin position="9"/>
        <end position="77"/>
    </location>
</feature>
<dbReference type="PANTHER" id="PTHR38445:SF10">
    <property type="entry name" value="GNTR-FAMILY TRANSCRIPTIONAL REGULATOR"/>
    <property type="match status" value="1"/>
</dbReference>
<evidence type="ECO:0000256" key="2">
    <source>
        <dbReference type="ARBA" id="ARBA00023125"/>
    </source>
</evidence>
<organism evidence="5 6">
    <name type="scientific">Cytobacillus purgationiresistens</name>
    <dbReference type="NCBI Taxonomy" id="863449"/>
    <lineage>
        <taxon>Bacteria</taxon>
        <taxon>Bacillati</taxon>
        <taxon>Bacillota</taxon>
        <taxon>Bacilli</taxon>
        <taxon>Bacillales</taxon>
        <taxon>Bacillaceae</taxon>
        <taxon>Cytobacillus</taxon>
    </lineage>
</organism>
<dbReference type="RefSeq" id="WP_307477103.1">
    <property type="nucleotide sequence ID" value="NZ_JAUSUB010000017.1"/>
</dbReference>
<keyword evidence="3" id="KW-0804">Transcription</keyword>
<proteinExistence type="predicted"/>
<dbReference type="PROSITE" id="PS50949">
    <property type="entry name" value="HTH_GNTR"/>
    <property type="match status" value="1"/>
</dbReference>
<keyword evidence="1" id="KW-0805">Transcription regulation</keyword>
<dbReference type="GO" id="GO:0003677">
    <property type="term" value="F:DNA binding"/>
    <property type="evidence" value="ECO:0007669"/>
    <property type="project" value="UniProtKB-KW"/>
</dbReference>
<evidence type="ECO:0000313" key="5">
    <source>
        <dbReference type="EMBL" id="MDQ0271775.1"/>
    </source>
</evidence>
<dbReference type="CDD" id="cd07377">
    <property type="entry name" value="WHTH_GntR"/>
    <property type="match status" value="1"/>
</dbReference>
<dbReference type="PANTHER" id="PTHR38445">
    <property type="entry name" value="HTH-TYPE TRANSCRIPTIONAL REPRESSOR YTRA"/>
    <property type="match status" value="1"/>
</dbReference>
<dbReference type="Gene3D" id="1.10.10.10">
    <property type="entry name" value="Winged helix-like DNA-binding domain superfamily/Winged helix DNA-binding domain"/>
    <property type="match status" value="1"/>
</dbReference>